<dbReference type="PROSITE" id="PS50932">
    <property type="entry name" value="HTH_LACI_2"/>
    <property type="match status" value="1"/>
</dbReference>
<evidence type="ECO:0000259" key="4">
    <source>
        <dbReference type="PROSITE" id="PS50932"/>
    </source>
</evidence>
<reference evidence="5" key="1">
    <citation type="journal article" date="2018" name="Antonie Van Leeuwenhoek">
        <title>Proteinivorax hydrogeniformans sp. nov., an anaerobic, haloalkaliphilic bacterium fermenting proteinaceous compounds with high hydrogen production.</title>
        <authorList>
            <person name="Boltyanskaya Y."/>
            <person name="Detkova E."/>
            <person name="Pimenov N."/>
            <person name="Kevbrin V."/>
        </authorList>
    </citation>
    <scope>NUCLEOTIDE SEQUENCE</scope>
    <source>
        <strain evidence="5">Z-710</strain>
    </source>
</reference>
<keyword evidence="1" id="KW-0805">Transcription regulation</keyword>
<proteinExistence type="predicted"/>
<accession>A0AAU8HTF9</accession>
<sequence>MKIKDIARLAKVSPATVSRVINNSGYVKEEKKKAVKKVIEEVNYTPNEFAKSLKTQKSNIIGVIVPKISTETVSRVVDGITMISKENNYQLLIANTNLQVEEELNYLKVFSNNLVDGIIIMATVVTDEHLRILNNLNKPVVFVGQRVEKYTSIVHDDYNAAKAMAQHLIEKGHEKIAFVGVSEKDVAVGKVRKQAYFDALTEHNITIDKNLIAIGDFSLESGYKAMGEILQKGQPSAVMAVTDQMAFGAIHCIKDNKLSVPEDISVTGIGDGKMSKYFIPALTTAKYHHKKVGKLACEHLMSLINSKGKNTSDIVVGYDVKLRSSVNSIRES</sequence>
<dbReference type="Pfam" id="PF00356">
    <property type="entry name" value="LacI"/>
    <property type="match status" value="1"/>
</dbReference>
<dbReference type="PANTHER" id="PTHR30146">
    <property type="entry name" value="LACI-RELATED TRANSCRIPTIONAL REPRESSOR"/>
    <property type="match status" value="1"/>
</dbReference>
<dbReference type="InterPro" id="IPR010982">
    <property type="entry name" value="Lambda_DNA-bd_dom_sf"/>
</dbReference>
<gene>
    <name evidence="5" type="ORF">PRVXH_002231</name>
</gene>
<keyword evidence="3" id="KW-0804">Transcription</keyword>
<dbReference type="SUPFAM" id="SSF47413">
    <property type="entry name" value="lambda repressor-like DNA-binding domains"/>
    <property type="match status" value="1"/>
</dbReference>
<dbReference type="RefSeq" id="WP_353892848.1">
    <property type="nucleotide sequence ID" value="NZ_CP159485.1"/>
</dbReference>
<dbReference type="SUPFAM" id="SSF53822">
    <property type="entry name" value="Periplasmic binding protein-like I"/>
    <property type="match status" value="1"/>
</dbReference>
<reference evidence="5" key="2">
    <citation type="submission" date="2024-06" db="EMBL/GenBank/DDBJ databases">
        <authorList>
            <person name="Petrova K.O."/>
            <person name="Toshchakov S.V."/>
            <person name="Boltjanskaja Y.V."/>
            <person name="Kevbrin V.V."/>
        </authorList>
    </citation>
    <scope>NUCLEOTIDE SEQUENCE</scope>
    <source>
        <strain evidence="5">Z-710</strain>
    </source>
</reference>
<dbReference type="GO" id="GO:0000976">
    <property type="term" value="F:transcription cis-regulatory region binding"/>
    <property type="evidence" value="ECO:0007669"/>
    <property type="project" value="TreeGrafter"/>
</dbReference>
<dbReference type="PRINTS" id="PR00036">
    <property type="entry name" value="HTHLACI"/>
</dbReference>
<dbReference type="InterPro" id="IPR028082">
    <property type="entry name" value="Peripla_BP_I"/>
</dbReference>
<dbReference type="SMART" id="SM00354">
    <property type="entry name" value="HTH_LACI"/>
    <property type="match status" value="1"/>
</dbReference>
<dbReference type="Gene3D" id="3.40.50.2300">
    <property type="match status" value="2"/>
</dbReference>
<dbReference type="EMBL" id="CP159485">
    <property type="protein sequence ID" value="XCI28278.1"/>
    <property type="molecule type" value="Genomic_DNA"/>
</dbReference>
<dbReference type="CDD" id="cd01392">
    <property type="entry name" value="HTH_LacI"/>
    <property type="match status" value="1"/>
</dbReference>
<dbReference type="InterPro" id="IPR000843">
    <property type="entry name" value="HTH_LacI"/>
</dbReference>
<keyword evidence="2 5" id="KW-0238">DNA-binding</keyword>
<protein>
    <submittedName>
        <fullName evidence="5">LacI family DNA-binding transcriptional regulator</fullName>
    </submittedName>
</protein>
<evidence type="ECO:0000256" key="2">
    <source>
        <dbReference type="ARBA" id="ARBA00023125"/>
    </source>
</evidence>
<dbReference type="AlphaFoldDB" id="A0AAU8HTF9"/>
<dbReference type="InterPro" id="IPR046335">
    <property type="entry name" value="LacI/GalR-like_sensor"/>
</dbReference>
<dbReference type="Pfam" id="PF13377">
    <property type="entry name" value="Peripla_BP_3"/>
    <property type="match status" value="1"/>
</dbReference>
<feature type="domain" description="HTH lacI-type" evidence="4">
    <location>
        <begin position="1"/>
        <end position="55"/>
    </location>
</feature>
<name>A0AAU8HTF9_9FIRM</name>
<dbReference type="GO" id="GO:0003700">
    <property type="term" value="F:DNA-binding transcription factor activity"/>
    <property type="evidence" value="ECO:0007669"/>
    <property type="project" value="TreeGrafter"/>
</dbReference>
<evidence type="ECO:0000256" key="1">
    <source>
        <dbReference type="ARBA" id="ARBA00023015"/>
    </source>
</evidence>
<dbReference type="PROSITE" id="PS00356">
    <property type="entry name" value="HTH_LACI_1"/>
    <property type="match status" value="1"/>
</dbReference>
<dbReference type="Gene3D" id="1.10.260.40">
    <property type="entry name" value="lambda repressor-like DNA-binding domains"/>
    <property type="match status" value="1"/>
</dbReference>
<dbReference type="PANTHER" id="PTHR30146:SF154">
    <property type="entry name" value="TRANSCRIPTION REGULATOR, MEMBER OF GALR FAMILY"/>
    <property type="match status" value="1"/>
</dbReference>
<evidence type="ECO:0000313" key="5">
    <source>
        <dbReference type="EMBL" id="XCI28278.1"/>
    </source>
</evidence>
<evidence type="ECO:0000256" key="3">
    <source>
        <dbReference type="ARBA" id="ARBA00023163"/>
    </source>
</evidence>
<organism evidence="5">
    <name type="scientific">Proteinivorax hydrogeniformans</name>
    <dbReference type="NCBI Taxonomy" id="1826727"/>
    <lineage>
        <taxon>Bacteria</taxon>
        <taxon>Bacillati</taxon>
        <taxon>Bacillota</taxon>
        <taxon>Clostridia</taxon>
        <taxon>Eubacteriales</taxon>
        <taxon>Proteinivoracaceae</taxon>
        <taxon>Proteinivorax</taxon>
    </lineage>
</organism>
<dbReference type="CDD" id="cd01542">
    <property type="entry name" value="PBP1_TreR-like"/>
    <property type="match status" value="1"/>
</dbReference>